<evidence type="ECO:0000256" key="5">
    <source>
        <dbReference type="PIRSR" id="PIRSR004846-1"/>
    </source>
</evidence>
<dbReference type="InterPro" id="IPR005950">
    <property type="entry name" value="ModA"/>
</dbReference>
<keyword evidence="3 5" id="KW-0479">Metal-binding</keyword>
<evidence type="ECO:0000313" key="8">
    <source>
        <dbReference type="Proteomes" id="UP000568839"/>
    </source>
</evidence>
<evidence type="ECO:0000256" key="2">
    <source>
        <dbReference type="ARBA" id="ARBA00022505"/>
    </source>
</evidence>
<evidence type="ECO:0000256" key="3">
    <source>
        <dbReference type="ARBA" id="ARBA00022723"/>
    </source>
</evidence>
<keyword evidence="4 6" id="KW-0732">Signal</keyword>
<keyword evidence="2 5" id="KW-0500">Molybdenum</keyword>
<protein>
    <submittedName>
        <fullName evidence="7">Molybdate transport system substrate-binding protein</fullName>
    </submittedName>
</protein>
<proteinExistence type="inferred from homology"/>
<dbReference type="Pfam" id="PF13531">
    <property type="entry name" value="SBP_bac_11"/>
    <property type="match status" value="1"/>
</dbReference>
<gene>
    <name evidence="7" type="ORF">HNR44_002078</name>
</gene>
<name>A0A841PMW4_9BACL</name>
<dbReference type="GO" id="GO:0030973">
    <property type="term" value="F:molybdate ion binding"/>
    <property type="evidence" value="ECO:0007669"/>
    <property type="project" value="UniProtKB-ARBA"/>
</dbReference>
<dbReference type="GO" id="GO:0046872">
    <property type="term" value="F:metal ion binding"/>
    <property type="evidence" value="ECO:0007669"/>
    <property type="project" value="UniProtKB-KW"/>
</dbReference>
<dbReference type="InterPro" id="IPR050682">
    <property type="entry name" value="ModA/WtpA"/>
</dbReference>
<feature type="binding site" evidence="5">
    <location>
        <position position="176"/>
    </location>
    <ligand>
        <name>molybdate</name>
        <dbReference type="ChEBI" id="CHEBI:36264"/>
    </ligand>
</feature>
<feature type="signal peptide" evidence="6">
    <location>
        <begin position="1"/>
        <end position="19"/>
    </location>
</feature>
<keyword evidence="8" id="KW-1185">Reference proteome</keyword>
<dbReference type="AlphaFoldDB" id="A0A841PMW4"/>
<comment type="similarity">
    <text evidence="1">Belongs to the bacterial solute-binding protein ModA family.</text>
</comment>
<evidence type="ECO:0000313" key="7">
    <source>
        <dbReference type="EMBL" id="MBB6450100.1"/>
    </source>
</evidence>
<dbReference type="Gene3D" id="3.40.190.10">
    <property type="entry name" value="Periplasmic binding protein-like II"/>
    <property type="match status" value="2"/>
</dbReference>
<dbReference type="GO" id="GO:1901359">
    <property type="term" value="F:tungstate binding"/>
    <property type="evidence" value="ECO:0007669"/>
    <property type="project" value="UniProtKB-ARBA"/>
</dbReference>
<organism evidence="7 8">
    <name type="scientific">Geomicrobium halophilum</name>
    <dbReference type="NCBI Taxonomy" id="549000"/>
    <lineage>
        <taxon>Bacteria</taxon>
        <taxon>Bacillati</taxon>
        <taxon>Bacillota</taxon>
        <taxon>Bacilli</taxon>
        <taxon>Bacillales</taxon>
        <taxon>Geomicrobium</taxon>
    </lineage>
</organism>
<comment type="caution">
    <text evidence="7">The sequence shown here is derived from an EMBL/GenBank/DDBJ whole genome shotgun (WGS) entry which is preliminary data.</text>
</comment>
<feature type="binding site" evidence="5">
    <location>
        <position position="149"/>
    </location>
    <ligand>
        <name>molybdate</name>
        <dbReference type="ChEBI" id="CHEBI:36264"/>
    </ligand>
</feature>
<reference evidence="7 8" key="1">
    <citation type="submission" date="2020-08" db="EMBL/GenBank/DDBJ databases">
        <title>Genomic Encyclopedia of Type Strains, Phase IV (KMG-IV): sequencing the most valuable type-strain genomes for metagenomic binning, comparative biology and taxonomic classification.</title>
        <authorList>
            <person name="Goeker M."/>
        </authorList>
    </citation>
    <scope>NUCLEOTIDE SEQUENCE [LARGE SCALE GENOMIC DNA]</scope>
    <source>
        <strain evidence="7 8">DSM 21769</strain>
    </source>
</reference>
<dbReference type="PANTHER" id="PTHR30632">
    <property type="entry name" value="MOLYBDATE-BINDING PERIPLASMIC PROTEIN"/>
    <property type="match status" value="1"/>
</dbReference>
<feature type="binding site" evidence="5">
    <location>
        <position position="194"/>
    </location>
    <ligand>
        <name>molybdate</name>
        <dbReference type="ChEBI" id="CHEBI:36264"/>
    </ligand>
</feature>
<feature type="binding site" evidence="5">
    <location>
        <position position="39"/>
    </location>
    <ligand>
        <name>molybdate</name>
        <dbReference type="ChEBI" id="CHEBI:36264"/>
    </ligand>
</feature>
<dbReference type="RefSeq" id="WP_184404034.1">
    <property type="nucleotide sequence ID" value="NZ_JACHHJ010000002.1"/>
</dbReference>
<feature type="binding site" evidence="5">
    <location>
        <position position="67"/>
    </location>
    <ligand>
        <name>molybdate</name>
        <dbReference type="ChEBI" id="CHEBI:36264"/>
    </ligand>
</feature>
<accession>A0A841PMW4</accession>
<dbReference type="FunFam" id="3.40.190.10:FF:000035">
    <property type="entry name" value="Molybdate ABC transporter substrate-binding protein"/>
    <property type="match status" value="1"/>
</dbReference>
<dbReference type="EMBL" id="JACHHJ010000002">
    <property type="protein sequence ID" value="MBB6450100.1"/>
    <property type="molecule type" value="Genomic_DNA"/>
</dbReference>
<dbReference type="PROSITE" id="PS51257">
    <property type="entry name" value="PROKAR_LIPOPROTEIN"/>
    <property type="match status" value="1"/>
</dbReference>
<dbReference type="NCBIfam" id="TIGR01256">
    <property type="entry name" value="modA"/>
    <property type="match status" value="1"/>
</dbReference>
<dbReference type="PIRSF" id="PIRSF004846">
    <property type="entry name" value="ModA"/>
    <property type="match status" value="1"/>
</dbReference>
<feature type="chain" id="PRO_5032420134" evidence="6">
    <location>
        <begin position="20"/>
        <end position="259"/>
    </location>
</feature>
<dbReference type="Proteomes" id="UP000568839">
    <property type="component" value="Unassembled WGS sequence"/>
</dbReference>
<evidence type="ECO:0000256" key="4">
    <source>
        <dbReference type="ARBA" id="ARBA00022729"/>
    </source>
</evidence>
<sequence length="259" mass="28160">MKTSIYLFILTLTITMASACSSSQETEEPVEIQIAAASSLQNVLGEMEEKLESTIEGVDVVFQFGGSGSLRRQIEQGAPFDIFLSASEAHFDALVEDGKIDPENSTSLFTNSLVLIQPADTEKPIANVDELKEGSIETIAIGTPESVPAGTFAKETLKQLHMWNDVEDKMVQARSVRQVLTYTEENSVDAGFVYATDAASTDSVETVETIDPHLHSNIVYPIGVIEDTDHPAAAAQVFEYLVSNKAKSLYEKNGYEVAD</sequence>
<evidence type="ECO:0000256" key="1">
    <source>
        <dbReference type="ARBA" id="ARBA00009175"/>
    </source>
</evidence>
<evidence type="ECO:0000256" key="6">
    <source>
        <dbReference type="SAM" id="SignalP"/>
    </source>
</evidence>
<dbReference type="PANTHER" id="PTHR30632:SF0">
    <property type="entry name" value="SULFATE-BINDING PROTEIN"/>
    <property type="match status" value="1"/>
</dbReference>
<dbReference type="GO" id="GO:0015689">
    <property type="term" value="P:molybdate ion transport"/>
    <property type="evidence" value="ECO:0007669"/>
    <property type="project" value="InterPro"/>
</dbReference>
<dbReference type="SUPFAM" id="SSF53850">
    <property type="entry name" value="Periplasmic binding protein-like II"/>
    <property type="match status" value="1"/>
</dbReference>